<dbReference type="RefSeq" id="WP_117276571.1">
    <property type="nucleotide sequence ID" value="NZ_BHYP01000003.1"/>
</dbReference>
<name>A0A3R9K8M0_STRIT</name>
<reference evidence="1" key="1">
    <citation type="submission" date="2020-04" db="EMBL/GenBank/DDBJ databases">
        <title>Deep metagenomics examines the oral microbiome during advanced dental caries in children, revealing novel taxa and co-occurrences with host molecules.</title>
        <authorList>
            <person name="Baker J.L."/>
            <person name="Morton J.T."/>
            <person name="Dinis M."/>
            <person name="Alvarez R."/>
            <person name="Tran N.C."/>
            <person name="Knight R."/>
            <person name="Edlund A."/>
        </authorList>
    </citation>
    <scope>NUCLEOTIDE SEQUENCE</scope>
    <source>
        <strain evidence="1">JCVI_23_bin.22</strain>
    </source>
</reference>
<accession>A0A3R9K8M0</accession>
<comment type="caution">
    <text evidence="1">The sequence shown here is derived from an EMBL/GenBank/DDBJ whole genome shotgun (WGS) entry which is preliminary data.</text>
</comment>
<dbReference type="InterPro" id="IPR016181">
    <property type="entry name" value="Acyl_CoA_acyltransferase"/>
</dbReference>
<dbReference type="SUPFAM" id="SSF55729">
    <property type="entry name" value="Acyl-CoA N-acyltransferases (Nat)"/>
    <property type="match status" value="1"/>
</dbReference>
<dbReference type="Gene3D" id="3.40.630.30">
    <property type="match status" value="1"/>
</dbReference>
<gene>
    <name evidence="1" type="ORF">HXO88_05835</name>
</gene>
<dbReference type="EMBL" id="JABZYP010000019">
    <property type="protein sequence ID" value="MBF1713235.1"/>
    <property type="molecule type" value="Genomic_DNA"/>
</dbReference>
<evidence type="ECO:0000313" key="2">
    <source>
        <dbReference type="Proteomes" id="UP000721045"/>
    </source>
</evidence>
<dbReference type="Proteomes" id="UP000721045">
    <property type="component" value="Unassembled WGS sequence"/>
</dbReference>
<evidence type="ECO:0000313" key="1">
    <source>
        <dbReference type="EMBL" id="MBF1713235.1"/>
    </source>
</evidence>
<protein>
    <submittedName>
        <fullName evidence="1">GNAT family N-acetyltransferase</fullName>
    </submittedName>
</protein>
<sequence>MSNVYENVPKFESGKFLLRFVDKDDVEDLFAVYSDKNSLPFFNSDNCDGDNFYYSTKDKMKQAIDFWLKSYQTKWFVRWVIIDKISLKVIGTIELFNRTSEDKFNGMSVLRLDLKSEYEKEEVIKEILELIVPPTYELFDCEEVITKVPNYAIERISAVSGIGFTKSDNFLVGTHDGYSYKDYWTIHK</sequence>
<proteinExistence type="predicted"/>
<organism evidence="1 2">
    <name type="scientific">Streptococcus intermedius</name>
    <dbReference type="NCBI Taxonomy" id="1338"/>
    <lineage>
        <taxon>Bacteria</taxon>
        <taxon>Bacillati</taxon>
        <taxon>Bacillota</taxon>
        <taxon>Bacilli</taxon>
        <taxon>Lactobacillales</taxon>
        <taxon>Streptococcaceae</taxon>
        <taxon>Streptococcus</taxon>
        <taxon>Streptococcus anginosus group</taxon>
    </lineage>
</organism>
<dbReference type="AlphaFoldDB" id="A0A3R9K8M0"/>